<feature type="transmembrane region" description="Helical" evidence="1">
    <location>
        <begin position="16"/>
        <end position="41"/>
    </location>
</feature>
<proteinExistence type="predicted"/>
<evidence type="ECO:0000313" key="3">
    <source>
        <dbReference type="Proteomes" id="UP000230903"/>
    </source>
</evidence>
<protein>
    <recommendedName>
        <fullName evidence="4">Band 7 domain-containing protein</fullName>
    </recommendedName>
</protein>
<accession>A0A2H0UMD3</accession>
<sequence>MVFDYQIHGGKMNIPMFVLGLFIVLTPGLAPLVIIGLPIFLRWLATPTTDEKGNEVGEEILVATVEEGRARIIEHNQKFRRCILSYANREFLGKTPKGTAKGLHWNDPDFWEVVPLNSPPTKYPKWKKLLNRSSYDGIHWMGLPRIARIPRYRMTWIQWGQEVHPDGSATQEKKAIPRNEIISHVLLQPDVYFVRIKSAESKDGVRMDVDVLLTAHINNPYKARYWVEDWLEAITNQTEARGRDYVTDKETLQMITLAFDEAKTTISAGVSASTKKDFESFIKKSLTRYRKEYGVTVSMVQIHSVEIAGEDTAKVREKLILPFLASMDAKKVEIDARAEANRIKTVAEAQKQAIQEVLGTASRISGGLELFKWQQIGELKQLTTLFAGTDDDQKRLVIPVGRP</sequence>
<evidence type="ECO:0008006" key="4">
    <source>
        <dbReference type="Google" id="ProtNLM"/>
    </source>
</evidence>
<gene>
    <name evidence="2" type="ORF">COU10_03905</name>
</gene>
<dbReference type="Gene3D" id="3.30.479.30">
    <property type="entry name" value="Band 7 domain"/>
    <property type="match status" value="1"/>
</dbReference>
<name>A0A2H0UMD3_9BACT</name>
<organism evidence="2 3">
    <name type="scientific">Candidatus Harrisonbacteria bacterium CG10_big_fil_rev_8_21_14_0_10_45_28</name>
    <dbReference type="NCBI Taxonomy" id="1974586"/>
    <lineage>
        <taxon>Bacteria</taxon>
        <taxon>Candidatus Harrisoniibacteriota</taxon>
    </lineage>
</organism>
<comment type="caution">
    <text evidence="2">The sequence shown here is derived from an EMBL/GenBank/DDBJ whole genome shotgun (WGS) entry which is preliminary data.</text>
</comment>
<dbReference type="InterPro" id="IPR036013">
    <property type="entry name" value="Band_7/SPFH_dom_sf"/>
</dbReference>
<keyword evidence="1" id="KW-0812">Transmembrane</keyword>
<dbReference type="AlphaFoldDB" id="A0A2H0UMD3"/>
<reference evidence="3" key="1">
    <citation type="submission" date="2017-09" db="EMBL/GenBank/DDBJ databases">
        <title>Depth-based differentiation of microbial function through sediment-hosted aquifers and enrichment of novel symbionts in the deep terrestrial subsurface.</title>
        <authorList>
            <person name="Probst A.J."/>
            <person name="Ladd B."/>
            <person name="Jarett J.K."/>
            <person name="Geller-Mcgrath D.E."/>
            <person name="Sieber C.M.K."/>
            <person name="Emerson J.B."/>
            <person name="Anantharaman K."/>
            <person name="Thomas B.C."/>
            <person name="Malmstrom R."/>
            <person name="Stieglmeier M."/>
            <person name="Klingl A."/>
            <person name="Woyke T."/>
            <person name="Ryan C.M."/>
            <person name="Banfield J.F."/>
        </authorList>
    </citation>
    <scope>NUCLEOTIDE SEQUENCE [LARGE SCALE GENOMIC DNA]</scope>
</reference>
<keyword evidence="1" id="KW-1133">Transmembrane helix</keyword>
<keyword evidence="1" id="KW-0472">Membrane</keyword>
<dbReference type="Proteomes" id="UP000230903">
    <property type="component" value="Unassembled WGS sequence"/>
</dbReference>
<dbReference type="SUPFAM" id="SSF117892">
    <property type="entry name" value="Band 7/SPFH domain"/>
    <property type="match status" value="1"/>
</dbReference>
<dbReference type="EMBL" id="PFBC01000060">
    <property type="protein sequence ID" value="PIR87577.1"/>
    <property type="molecule type" value="Genomic_DNA"/>
</dbReference>
<evidence type="ECO:0000313" key="2">
    <source>
        <dbReference type="EMBL" id="PIR87577.1"/>
    </source>
</evidence>
<evidence type="ECO:0000256" key="1">
    <source>
        <dbReference type="SAM" id="Phobius"/>
    </source>
</evidence>